<gene>
    <name evidence="9" type="ORF">SAMN03080617_00290</name>
</gene>
<evidence type="ECO:0000256" key="4">
    <source>
        <dbReference type="ARBA" id="ARBA00023002"/>
    </source>
</evidence>
<dbReference type="InterPro" id="IPR006311">
    <property type="entry name" value="TAT_signal"/>
</dbReference>
<keyword evidence="4 6" id="KW-0560">Oxidoreductase</keyword>
<dbReference type="GO" id="GO:0004784">
    <property type="term" value="F:superoxide dismutase activity"/>
    <property type="evidence" value="ECO:0007669"/>
    <property type="project" value="UniProtKB-EC"/>
</dbReference>
<organism evidence="9 10">
    <name type="scientific">Algoriphagus alkaliphilus</name>
    <dbReference type="NCBI Taxonomy" id="279824"/>
    <lineage>
        <taxon>Bacteria</taxon>
        <taxon>Pseudomonadati</taxon>
        <taxon>Bacteroidota</taxon>
        <taxon>Cytophagia</taxon>
        <taxon>Cytophagales</taxon>
        <taxon>Cyclobacteriaceae</taxon>
        <taxon>Algoriphagus</taxon>
    </lineage>
</organism>
<dbReference type="GO" id="GO:0046872">
    <property type="term" value="F:metal ion binding"/>
    <property type="evidence" value="ECO:0007669"/>
    <property type="project" value="UniProtKB-KW"/>
</dbReference>
<dbReference type="InterPro" id="IPR019831">
    <property type="entry name" value="Mn/Fe_SOD_N"/>
</dbReference>
<evidence type="ECO:0000256" key="6">
    <source>
        <dbReference type="RuleBase" id="RU000414"/>
    </source>
</evidence>
<dbReference type="Gene3D" id="3.55.40.20">
    <property type="entry name" value="Iron/manganese superoxide dismutase, C-terminal domain"/>
    <property type="match status" value="1"/>
</dbReference>
<evidence type="ECO:0000259" key="8">
    <source>
        <dbReference type="Pfam" id="PF02777"/>
    </source>
</evidence>
<name>A0A1G5V2C8_9BACT</name>
<sequence>MKAPDKINSRREFLASTTKAGLVVGMVGTGILASSCTSAKGTSAGIFLTGFAQTPLAYDYTALQPHIDAKTMEIHYTKHAAAYASNLVDAAKEEGVDTSKPLENVLANISKYSVKMRNNGGGHYNHELFWSIMAPNAGGKPQGKLMNAITSSFGSYDNFVTQFETAAKTRFGSGWAWLVVQSGSKLVVSSTPNQDNPLMDLAEIKGIPILGLDVWEHAYYLNYQNRRPDYVSAFWKLVNWGAVAGRFEKSVKTVDL</sequence>
<keyword evidence="3 5" id="KW-0479">Metal-binding</keyword>
<evidence type="ECO:0000256" key="1">
    <source>
        <dbReference type="ARBA" id="ARBA00008714"/>
    </source>
</evidence>
<evidence type="ECO:0000259" key="7">
    <source>
        <dbReference type="Pfam" id="PF00081"/>
    </source>
</evidence>
<dbReference type="PANTHER" id="PTHR43595">
    <property type="entry name" value="37S RIBOSOMAL PROTEIN S26, MITOCHONDRIAL"/>
    <property type="match status" value="1"/>
</dbReference>
<feature type="domain" description="Manganese/iron superoxide dismutase C-terminal" evidence="8">
    <location>
        <begin position="141"/>
        <end position="244"/>
    </location>
</feature>
<dbReference type="Proteomes" id="UP000198756">
    <property type="component" value="Unassembled WGS sequence"/>
</dbReference>
<dbReference type="RefSeq" id="WP_092728158.1">
    <property type="nucleotide sequence ID" value="NZ_FMXE01000002.1"/>
</dbReference>
<evidence type="ECO:0000256" key="5">
    <source>
        <dbReference type="PIRSR" id="PIRSR000349-1"/>
    </source>
</evidence>
<dbReference type="Pfam" id="PF02777">
    <property type="entry name" value="Sod_Fe_C"/>
    <property type="match status" value="1"/>
</dbReference>
<feature type="binding site" evidence="5">
    <location>
        <position position="217"/>
    </location>
    <ligand>
        <name>Mn(2+)</name>
        <dbReference type="ChEBI" id="CHEBI:29035"/>
    </ligand>
</feature>
<dbReference type="PIRSF" id="PIRSF000349">
    <property type="entry name" value="SODismutase"/>
    <property type="match status" value="1"/>
</dbReference>
<comment type="function">
    <text evidence="6">Destroys radicals which are normally produced within the cells and which are toxic to biological systems.</text>
</comment>
<dbReference type="SUPFAM" id="SSF46609">
    <property type="entry name" value="Fe,Mn superoxide dismutase (SOD), N-terminal domain"/>
    <property type="match status" value="1"/>
</dbReference>
<keyword evidence="10" id="KW-1185">Reference proteome</keyword>
<feature type="domain" description="Manganese/iron superoxide dismutase N-terminal" evidence="7">
    <location>
        <begin position="54"/>
        <end position="134"/>
    </location>
</feature>
<reference evidence="10" key="1">
    <citation type="submission" date="2016-10" db="EMBL/GenBank/DDBJ databases">
        <authorList>
            <person name="Varghese N."/>
            <person name="Submissions S."/>
        </authorList>
    </citation>
    <scope>NUCLEOTIDE SEQUENCE [LARGE SCALE GENOMIC DNA]</scope>
    <source>
        <strain evidence="10">DSM 22703</strain>
    </source>
</reference>
<evidence type="ECO:0000256" key="2">
    <source>
        <dbReference type="ARBA" id="ARBA00012682"/>
    </source>
</evidence>
<dbReference type="InterPro" id="IPR001189">
    <property type="entry name" value="Mn/Fe_SOD"/>
</dbReference>
<feature type="binding site" evidence="5">
    <location>
        <position position="75"/>
    </location>
    <ligand>
        <name>Mn(2+)</name>
        <dbReference type="ChEBI" id="CHEBI:29035"/>
    </ligand>
</feature>
<evidence type="ECO:0000313" key="10">
    <source>
        <dbReference type="Proteomes" id="UP000198756"/>
    </source>
</evidence>
<dbReference type="PROSITE" id="PS51318">
    <property type="entry name" value="TAT"/>
    <property type="match status" value="1"/>
</dbReference>
<evidence type="ECO:0000256" key="3">
    <source>
        <dbReference type="ARBA" id="ARBA00022723"/>
    </source>
</evidence>
<dbReference type="PANTHER" id="PTHR43595:SF2">
    <property type="entry name" value="SMALL RIBOSOMAL SUBUNIT PROTEIN MS42"/>
    <property type="match status" value="1"/>
</dbReference>
<dbReference type="EC" id="1.15.1.1" evidence="2 6"/>
<dbReference type="InterPro" id="IPR036314">
    <property type="entry name" value="SOD_C_sf"/>
</dbReference>
<dbReference type="PRINTS" id="PR01703">
    <property type="entry name" value="MNSODISMTASE"/>
</dbReference>
<dbReference type="GO" id="GO:0005737">
    <property type="term" value="C:cytoplasm"/>
    <property type="evidence" value="ECO:0007669"/>
    <property type="project" value="TreeGrafter"/>
</dbReference>
<protein>
    <recommendedName>
        <fullName evidence="2 6">Superoxide dismutase</fullName>
        <ecNumber evidence="2 6">1.15.1.1</ecNumber>
    </recommendedName>
</protein>
<accession>A0A1G5V2C8</accession>
<dbReference type="Gene3D" id="1.10.287.990">
    <property type="entry name" value="Fe,Mn superoxide dismutase (SOD) domain"/>
    <property type="match status" value="1"/>
</dbReference>
<comment type="similarity">
    <text evidence="1 6">Belongs to the iron/manganese superoxide dismutase family.</text>
</comment>
<dbReference type="InterPro" id="IPR019833">
    <property type="entry name" value="Mn/Fe_SOD_BS"/>
</dbReference>
<dbReference type="InterPro" id="IPR036324">
    <property type="entry name" value="Mn/Fe_SOD_N_sf"/>
</dbReference>
<dbReference type="PROSITE" id="PS00088">
    <property type="entry name" value="SOD_MN"/>
    <property type="match status" value="1"/>
</dbReference>
<evidence type="ECO:0000313" key="9">
    <source>
        <dbReference type="EMBL" id="SDA39994.1"/>
    </source>
</evidence>
<dbReference type="InterPro" id="IPR019832">
    <property type="entry name" value="Mn/Fe_SOD_C"/>
</dbReference>
<dbReference type="OrthoDB" id="9803125at2"/>
<proteinExistence type="inferred from homology"/>
<dbReference type="EMBL" id="FMXE01000002">
    <property type="protein sequence ID" value="SDA39994.1"/>
    <property type="molecule type" value="Genomic_DNA"/>
</dbReference>
<dbReference type="FunFam" id="3.55.40.20:FF:000001">
    <property type="entry name" value="Superoxide dismutase"/>
    <property type="match status" value="1"/>
</dbReference>
<dbReference type="AlphaFoldDB" id="A0A1G5V2C8"/>
<feature type="binding site" evidence="5">
    <location>
        <position position="213"/>
    </location>
    <ligand>
        <name>Mn(2+)</name>
        <dbReference type="ChEBI" id="CHEBI:29035"/>
    </ligand>
</feature>
<dbReference type="Pfam" id="PF00081">
    <property type="entry name" value="Sod_Fe_N"/>
    <property type="match status" value="1"/>
</dbReference>
<dbReference type="STRING" id="279824.SAMN03080617_00290"/>
<feature type="binding site" evidence="5">
    <location>
        <position position="126"/>
    </location>
    <ligand>
        <name>Mn(2+)</name>
        <dbReference type="ChEBI" id="CHEBI:29035"/>
    </ligand>
</feature>
<dbReference type="SUPFAM" id="SSF54719">
    <property type="entry name" value="Fe,Mn superoxide dismutase (SOD), C-terminal domain"/>
    <property type="match status" value="1"/>
</dbReference>
<comment type="catalytic activity">
    <reaction evidence="6">
        <text>2 superoxide + 2 H(+) = H2O2 + O2</text>
        <dbReference type="Rhea" id="RHEA:20696"/>
        <dbReference type="ChEBI" id="CHEBI:15378"/>
        <dbReference type="ChEBI" id="CHEBI:15379"/>
        <dbReference type="ChEBI" id="CHEBI:16240"/>
        <dbReference type="ChEBI" id="CHEBI:18421"/>
        <dbReference type="EC" id="1.15.1.1"/>
    </reaction>
</comment>